<dbReference type="Gramene" id="rna-AYBTSS11_LOCUS26895">
    <property type="protein sequence ID" value="CAJ1974810.1"/>
    <property type="gene ID" value="gene-AYBTSS11_LOCUS26895"/>
</dbReference>
<dbReference type="Proteomes" id="UP001189624">
    <property type="component" value="Chromosome 9"/>
</dbReference>
<evidence type="ECO:0000313" key="1">
    <source>
        <dbReference type="EMBL" id="CAJ1974810.1"/>
    </source>
</evidence>
<protein>
    <submittedName>
        <fullName evidence="1">Uncharacterized protein</fullName>
    </submittedName>
</protein>
<evidence type="ECO:0000313" key="2">
    <source>
        <dbReference type="Proteomes" id="UP001189624"/>
    </source>
</evidence>
<keyword evidence="2" id="KW-1185">Reference proteome</keyword>
<proteinExistence type="predicted"/>
<dbReference type="EMBL" id="OY731406">
    <property type="protein sequence ID" value="CAJ1974810.1"/>
    <property type="molecule type" value="Genomic_DNA"/>
</dbReference>
<accession>A0AA86TA17</accession>
<reference evidence="1" key="1">
    <citation type="submission" date="2023-10" db="EMBL/GenBank/DDBJ databases">
        <authorList>
            <person name="Domelevo Entfellner J.-B."/>
        </authorList>
    </citation>
    <scope>NUCLEOTIDE SEQUENCE</scope>
</reference>
<sequence length="55" mass="6369">MVAKWMVFEGNVNLKPNRVIVQISKKKLVGHWCMEFEGGEKASSETHRYPRPPVE</sequence>
<organism evidence="1 2">
    <name type="scientific">Sphenostylis stenocarpa</name>
    <dbReference type="NCBI Taxonomy" id="92480"/>
    <lineage>
        <taxon>Eukaryota</taxon>
        <taxon>Viridiplantae</taxon>
        <taxon>Streptophyta</taxon>
        <taxon>Embryophyta</taxon>
        <taxon>Tracheophyta</taxon>
        <taxon>Spermatophyta</taxon>
        <taxon>Magnoliopsida</taxon>
        <taxon>eudicotyledons</taxon>
        <taxon>Gunneridae</taxon>
        <taxon>Pentapetalae</taxon>
        <taxon>rosids</taxon>
        <taxon>fabids</taxon>
        <taxon>Fabales</taxon>
        <taxon>Fabaceae</taxon>
        <taxon>Papilionoideae</taxon>
        <taxon>50 kb inversion clade</taxon>
        <taxon>NPAAA clade</taxon>
        <taxon>indigoferoid/millettioid clade</taxon>
        <taxon>Phaseoleae</taxon>
        <taxon>Sphenostylis</taxon>
    </lineage>
</organism>
<dbReference type="AlphaFoldDB" id="A0AA86TA17"/>
<gene>
    <name evidence="1" type="ORF">AYBTSS11_LOCUS26895</name>
</gene>
<name>A0AA86TA17_9FABA</name>